<evidence type="ECO:0000313" key="4">
    <source>
        <dbReference type="Proteomes" id="UP000054549"/>
    </source>
</evidence>
<name>A0A0C2SEI3_AMAMK</name>
<feature type="chain" id="PRO_5002155628" evidence="2">
    <location>
        <begin position="18"/>
        <end position="117"/>
    </location>
</feature>
<feature type="non-terminal residue" evidence="3">
    <location>
        <position position="117"/>
    </location>
</feature>
<feature type="non-terminal residue" evidence="3">
    <location>
        <position position="1"/>
    </location>
</feature>
<keyword evidence="1" id="KW-0812">Transmembrane</keyword>
<keyword evidence="1" id="KW-1133">Transmembrane helix</keyword>
<gene>
    <name evidence="3" type="ORF">M378DRAFT_32881</name>
</gene>
<evidence type="ECO:0000313" key="3">
    <source>
        <dbReference type="EMBL" id="KIL61455.1"/>
    </source>
</evidence>
<protein>
    <submittedName>
        <fullName evidence="3">Uncharacterized protein</fullName>
    </submittedName>
</protein>
<sequence length="117" mass="13210">FMAAILFGLYLASFAHCVRWLLFEDEGWKVRKKVNRVLATTTLLVFFLSTVSISTTAALETPFSGTHAPAYFSAVTILSSVCPIHRCWIVFSKNWFIICFPLALWCSSLICAIISFY</sequence>
<dbReference type="HOGENOM" id="CLU_143598_0_0_1"/>
<feature type="transmembrane region" description="Helical" evidence="1">
    <location>
        <begin position="95"/>
        <end position="116"/>
    </location>
</feature>
<feature type="transmembrane region" description="Helical" evidence="1">
    <location>
        <begin position="39"/>
        <end position="59"/>
    </location>
</feature>
<keyword evidence="1" id="KW-0472">Membrane</keyword>
<evidence type="ECO:0000256" key="2">
    <source>
        <dbReference type="SAM" id="SignalP"/>
    </source>
</evidence>
<dbReference type="InParanoid" id="A0A0C2SEI3"/>
<feature type="transmembrane region" description="Helical" evidence="1">
    <location>
        <begin position="71"/>
        <end position="89"/>
    </location>
</feature>
<organism evidence="3 4">
    <name type="scientific">Amanita muscaria (strain Koide BX008)</name>
    <dbReference type="NCBI Taxonomy" id="946122"/>
    <lineage>
        <taxon>Eukaryota</taxon>
        <taxon>Fungi</taxon>
        <taxon>Dikarya</taxon>
        <taxon>Basidiomycota</taxon>
        <taxon>Agaricomycotina</taxon>
        <taxon>Agaricomycetes</taxon>
        <taxon>Agaricomycetidae</taxon>
        <taxon>Agaricales</taxon>
        <taxon>Pluteineae</taxon>
        <taxon>Amanitaceae</taxon>
        <taxon>Amanita</taxon>
    </lineage>
</organism>
<dbReference type="Proteomes" id="UP000054549">
    <property type="component" value="Unassembled WGS sequence"/>
</dbReference>
<keyword evidence="4" id="KW-1185">Reference proteome</keyword>
<reference evidence="3 4" key="1">
    <citation type="submission" date="2014-04" db="EMBL/GenBank/DDBJ databases">
        <title>Evolutionary Origins and Diversification of the Mycorrhizal Mutualists.</title>
        <authorList>
            <consortium name="DOE Joint Genome Institute"/>
            <consortium name="Mycorrhizal Genomics Consortium"/>
            <person name="Kohler A."/>
            <person name="Kuo A."/>
            <person name="Nagy L.G."/>
            <person name="Floudas D."/>
            <person name="Copeland A."/>
            <person name="Barry K.W."/>
            <person name="Cichocki N."/>
            <person name="Veneault-Fourrey C."/>
            <person name="LaButti K."/>
            <person name="Lindquist E.A."/>
            <person name="Lipzen A."/>
            <person name="Lundell T."/>
            <person name="Morin E."/>
            <person name="Murat C."/>
            <person name="Riley R."/>
            <person name="Ohm R."/>
            <person name="Sun H."/>
            <person name="Tunlid A."/>
            <person name="Henrissat B."/>
            <person name="Grigoriev I.V."/>
            <person name="Hibbett D.S."/>
            <person name="Martin F."/>
        </authorList>
    </citation>
    <scope>NUCLEOTIDE SEQUENCE [LARGE SCALE GENOMIC DNA]</scope>
    <source>
        <strain evidence="3 4">Koide BX008</strain>
    </source>
</reference>
<proteinExistence type="predicted"/>
<accession>A0A0C2SEI3</accession>
<evidence type="ECO:0000256" key="1">
    <source>
        <dbReference type="SAM" id="Phobius"/>
    </source>
</evidence>
<dbReference type="OrthoDB" id="3070407at2759"/>
<feature type="signal peptide" evidence="2">
    <location>
        <begin position="1"/>
        <end position="17"/>
    </location>
</feature>
<dbReference type="AlphaFoldDB" id="A0A0C2SEI3"/>
<keyword evidence="2" id="KW-0732">Signal</keyword>
<dbReference type="EMBL" id="KN818284">
    <property type="protein sequence ID" value="KIL61455.1"/>
    <property type="molecule type" value="Genomic_DNA"/>
</dbReference>